<dbReference type="EMBL" id="CASHSV030000013">
    <property type="protein sequence ID" value="CAJ2637258.1"/>
    <property type="molecule type" value="Genomic_DNA"/>
</dbReference>
<organism evidence="1 2">
    <name type="scientific">Trifolium pratense</name>
    <name type="common">Red clover</name>
    <dbReference type="NCBI Taxonomy" id="57577"/>
    <lineage>
        <taxon>Eukaryota</taxon>
        <taxon>Viridiplantae</taxon>
        <taxon>Streptophyta</taxon>
        <taxon>Embryophyta</taxon>
        <taxon>Tracheophyta</taxon>
        <taxon>Spermatophyta</taxon>
        <taxon>Magnoliopsida</taxon>
        <taxon>eudicotyledons</taxon>
        <taxon>Gunneridae</taxon>
        <taxon>Pentapetalae</taxon>
        <taxon>rosids</taxon>
        <taxon>fabids</taxon>
        <taxon>Fabales</taxon>
        <taxon>Fabaceae</taxon>
        <taxon>Papilionoideae</taxon>
        <taxon>50 kb inversion clade</taxon>
        <taxon>NPAAA clade</taxon>
        <taxon>Hologalegina</taxon>
        <taxon>IRL clade</taxon>
        <taxon>Trifolieae</taxon>
        <taxon>Trifolium</taxon>
    </lineage>
</organism>
<dbReference type="Proteomes" id="UP001177021">
    <property type="component" value="Unassembled WGS sequence"/>
</dbReference>
<protein>
    <submittedName>
        <fullName evidence="1">Uncharacterized protein</fullName>
    </submittedName>
</protein>
<evidence type="ECO:0000313" key="1">
    <source>
        <dbReference type="EMBL" id="CAJ2637258.1"/>
    </source>
</evidence>
<gene>
    <name evidence="1" type="ORF">MILVUS5_LOCUS7633</name>
</gene>
<sequence length="334" mass="37730">MSSLNLNNDGHGFSFDLNVLPLSQVPSSSSTPLLGHVGNNMSENTEIAFNILKPLVTNSHEKLVTNTEGNKGYFGDEEKNMSLKVDEEENDGTNVSLETKKIGNDKFFIRGHWTPIEDDKLIKLVKDFGPYNWNNIAKHFHGRSGKSCRLRWRNQLDPKINRRCFSEEEEVKLLAAQNFFGNKWTIICNLFHGRTDNAVKNHFNIMMARRKREKSSDFSRKRKPTFVASESITSTIDVSNSACTTLRLFGRPLFNYQTYISQMGLPGERKEEAGDFGYDTGKPKSVNQFNYSYSNSEALAKSVATIRNNVLGESENVRGTIKVSFIDFLGVGDT</sequence>
<evidence type="ECO:0000313" key="2">
    <source>
        <dbReference type="Proteomes" id="UP001177021"/>
    </source>
</evidence>
<name>A0ACB0IZJ8_TRIPR</name>
<comment type="caution">
    <text evidence="1">The sequence shown here is derived from an EMBL/GenBank/DDBJ whole genome shotgun (WGS) entry which is preliminary data.</text>
</comment>
<reference evidence="1" key="1">
    <citation type="submission" date="2023-10" db="EMBL/GenBank/DDBJ databases">
        <authorList>
            <person name="Rodriguez Cubillos JULIANA M."/>
            <person name="De Vega J."/>
        </authorList>
    </citation>
    <scope>NUCLEOTIDE SEQUENCE</scope>
</reference>
<accession>A0ACB0IZJ8</accession>
<proteinExistence type="predicted"/>
<keyword evidence="2" id="KW-1185">Reference proteome</keyword>